<feature type="signal peptide" evidence="1">
    <location>
        <begin position="1"/>
        <end position="17"/>
    </location>
</feature>
<protein>
    <submittedName>
        <fullName evidence="2">Uncharacterized protein</fullName>
    </submittedName>
</protein>
<dbReference type="RefSeq" id="WP_145037715.1">
    <property type="nucleotide sequence ID" value="NZ_CP036347.1"/>
</dbReference>
<evidence type="ECO:0000256" key="1">
    <source>
        <dbReference type="SAM" id="SignalP"/>
    </source>
</evidence>
<organism evidence="2 3">
    <name type="scientific">Gimesia chilikensis</name>
    <dbReference type="NCBI Taxonomy" id="2605989"/>
    <lineage>
        <taxon>Bacteria</taxon>
        <taxon>Pseudomonadati</taxon>
        <taxon>Planctomycetota</taxon>
        <taxon>Planctomycetia</taxon>
        <taxon>Planctomycetales</taxon>
        <taxon>Planctomycetaceae</taxon>
        <taxon>Gimesia</taxon>
    </lineage>
</organism>
<reference evidence="2 3" key="1">
    <citation type="submission" date="2019-02" db="EMBL/GenBank/DDBJ databases">
        <title>Deep-cultivation of Planctomycetes and their phenomic and genomic characterization uncovers novel biology.</title>
        <authorList>
            <person name="Wiegand S."/>
            <person name="Jogler M."/>
            <person name="Boedeker C."/>
            <person name="Pinto D."/>
            <person name="Vollmers J."/>
            <person name="Rivas-Marin E."/>
            <person name="Kohn T."/>
            <person name="Peeters S.H."/>
            <person name="Heuer A."/>
            <person name="Rast P."/>
            <person name="Oberbeckmann S."/>
            <person name="Bunk B."/>
            <person name="Jeske O."/>
            <person name="Meyerdierks A."/>
            <person name="Storesund J.E."/>
            <person name="Kallscheuer N."/>
            <person name="Luecker S."/>
            <person name="Lage O.M."/>
            <person name="Pohl T."/>
            <person name="Merkel B.J."/>
            <person name="Hornburger P."/>
            <person name="Mueller R.-W."/>
            <person name="Bruemmer F."/>
            <person name="Labrenz M."/>
            <person name="Spormann A.M."/>
            <person name="Op den Camp H."/>
            <person name="Overmann J."/>
            <person name="Amann R."/>
            <person name="Jetten M.S.M."/>
            <person name="Mascher T."/>
            <person name="Medema M.H."/>
            <person name="Devos D.P."/>
            <person name="Kaster A.-K."/>
            <person name="Ovreas L."/>
            <person name="Rohde M."/>
            <person name="Galperin M.Y."/>
            <person name="Jogler C."/>
        </authorList>
    </citation>
    <scope>NUCLEOTIDE SEQUENCE [LARGE SCALE GENOMIC DNA]</scope>
    <source>
        <strain evidence="2 3">V6</strain>
    </source>
</reference>
<evidence type="ECO:0000313" key="2">
    <source>
        <dbReference type="EMBL" id="QDU01611.1"/>
    </source>
</evidence>
<accession>A0A517W8M0</accession>
<evidence type="ECO:0000313" key="3">
    <source>
        <dbReference type="Proteomes" id="UP000320722"/>
    </source>
</evidence>
<proteinExistence type="predicted"/>
<name>A0A517W8M0_9PLAN</name>
<dbReference type="AlphaFoldDB" id="A0A517W8M0"/>
<keyword evidence="1" id="KW-0732">Signal</keyword>
<feature type="chain" id="PRO_5021951892" evidence="1">
    <location>
        <begin position="18"/>
        <end position="335"/>
    </location>
</feature>
<sequence length="335" mass="39038" precursor="true">MKRLLILIAMLPGPLYAEPTVIIHILNYHYVTPEVFAADLKDQDNSIPQKQIEKQYFDFLKEVESVQREQVKILRRMIDRYNLRGVYIEGLSEKNYKGTMRFIETLKKYEKEKTRPESDFDRSVEAQNKLDLLELGAAGRLVVKGELSTLLPAEDSEAFEAANPVQSDGSDEFDMKANEKREDAIVRNLLKGSRVVVITLGKDHDLQDNIRRLSPKVRYRRLDIVFGRVELKKMNAVYKQFLALQTKKTSDAEWTRFEKKIHTEIDPIIKKLEDVAGPDYPHLQHLLWAGRDYLYWMLKDCRTGKKCDGENPVKDHSVQELFEKHLKEAECIINE</sequence>
<dbReference type="EMBL" id="CP036347">
    <property type="protein sequence ID" value="QDU01611.1"/>
    <property type="molecule type" value="Genomic_DNA"/>
</dbReference>
<dbReference type="Proteomes" id="UP000320722">
    <property type="component" value="Chromosome"/>
</dbReference>
<gene>
    <name evidence="2" type="ORF">V6x_12920</name>
</gene>